<dbReference type="RefSeq" id="WP_055040438.1">
    <property type="nucleotide sequence ID" value="NZ_CVRS01000114.1"/>
</dbReference>
<dbReference type="EMBL" id="CVRS01000114">
    <property type="protein sequence ID" value="CRL42994.1"/>
    <property type="molecule type" value="Genomic_DNA"/>
</dbReference>
<name>A0A0M6X0I8_9FIRM</name>
<evidence type="ECO:0000313" key="1">
    <source>
        <dbReference type="EMBL" id="CRL42994.1"/>
    </source>
</evidence>
<dbReference type="AlphaFoldDB" id="A0A0M6X0I8"/>
<evidence type="ECO:0000313" key="2">
    <source>
        <dbReference type="Proteomes" id="UP000049828"/>
    </source>
</evidence>
<reference evidence="2" key="1">
    <citation type="submission" date="2015-05" db="EMBL/GenBank/DDBJ databases">
        <authorList>
            <consortium name="Pathogen Informatics"/>
        </authorList>
    </citation>
    <scope>NUCLEOTIDE SEQUENCE [LARGE SCALE GENOMIC DNA]</scope>
    <source>
        <strain evidence="2">L1-83</strain>
    </source>
</reference>
<dbReference type="Proteomes" id="UP000049828">
    <property type="component" value="Unassembled WGS sequence"/>
</dbReference>
<gene>
    <name evidence="1" type="ORF">RIL183_33521</name>
</gene>
<organism evidence="1 2">
    <name type="scientific">Roseburia inulinivorans</name>
    <dbReference type="NCBI Taxonomy" id="360807"/>
    <lineage>
        <taxon>Bacteria</taxon>
        <taxon>Bacillati</taxon>
        <taxon>Bacillota</taxon>
        <taxon>Clostridia</taxon>
        <taxon>Lachnospirales</taxon>
        <taxon>Lachnospiraceae</taxon>
        <taxon>Roseburia</taxon>
    </lineage>
</organism>
<proteinExistence type="predicted"/>
<accession>A0A0M6X0I8</accession>
<protein>
    <submittedName>
        <fullName evidence="1">Uncharacterized protein</fullName>
    </submittedName>
</protein>
<sequence>MDNLNRVKATKDFIGFERQKRAAKNALTILPADRETQGVLEAFLAYVTLGNGSWNFDNSAMMVYRVQTWVGKWKKTIIQTVNVFDNQSVDYQDCAIATEMIREIMQGVFTGTKVEGIPTTNLMAKNLKKTVQNSHCTEWNSLVNMLLNNDEKVKDVITQYYNIIQGNLKSSQVFIRATEFNSDVRKVQKAKLLIPDEQILLNDPIPQRREIREIYEKIYTRIPKVAEAEKEKANRLLEQIGMYLDYEDIDDEDIEDLIDKIKLFYETASSSLVNIHGNIQVLDGIKKDAKTISVAFSEVEKGIASTDDLDTLLMFSKDPLSKIERILSTLQAVQKDIEYVARDVEKRRGNIFVDNGGDLSTRYVESRNTIEADSKTVMDWKVM</sequence>
<keyword evidence="2" id="KW-1185">Reference proteome</keyword>